<dbReference type="OrthoDB" id="9800520at2"/>
<keyword evidence="3" id="KW-0732">Signal</keyword>
<dbReference type="Pfam" id="PF13407">
    <property type="entry name" value="Peripla_BP_4"/>
    <property type="match status" value="1"/>
</dbReference>
<feature type="domain" description="Periplasmic binding protein" evidence="4">
    <location>
        <begin position="46"/>
        <end position="293"/>
    </location>
</feature>
<evidence type="ECO:0000256" key="1">
    <source>
        <dbReference type="ARBA" id="ARBA00004196"/>
    </source>
</evidence>
<dbReference type="SUPFAM" id="SSF53822">
    <property type="entry name" value="Periplasmic binding protein-like I"/>
    <property type="match status" value="1"/>
</dbReference>
<evidence type="ECO:0000256" key="2">
    <source>
        <dbReference type="ARBA" id="ARBA00007639"/>
    </source>
</evidence>
<evidence type="ECO:0000313" key="5">
    <source>
        <dbReference type="EMBL" id="AZS17487.1"/>
    </source>
</evidence>
<comment type="subcellular location">
    <subcellularLocation>
        <location evidence="1">Cell envelope</location>
    </subcellularLocation>
</comment>
<reference evidence="6" key="1">
    <citation type="submission" date="2018-12" db="EMBL/GenBank/DDBJ databases">
        <title>Complete genome sequence of Paenibacillus sp. MBLB1234.</title>
        <authorList>
            <person name="Nam Y.-D."/>
            <person name="Kang J."/>
            <person name="Chung W.-H."/>
            <person name="Park Y.S."/>
        </authorList>
    </citation>
    <scope>NUCLEOTIDE SEQUENCE [LARGE SCALE GENOMIC DNA]</scope>
    <source>
        <strain evidence="6">MBLB1234</strain>
    </source>
</reference>
<proteinExistence type="inferred from homology"/>
<evidence type="ECO:0000313" key="6">
    <source>
        <dbReference type="Proteomes" id="UP000270678"/>
    </source>
</evidence>
<dbReference type="InterPro" id="IPR028082">
    <property type="entry name" value="Peripla_BP_I"/>
</dbReference>
<evidence type="ECO:0000256" key="3">
    <source>
        <dbReference type="ARBA" id="ARBA00022729"/>
    </source>
</evidence>
<dbReference type="AlphaFoldDB" id="A0A3S9V4J5"/>
<dbReference type="PANTHER" id="PTHR46847">
    <property type="entry name" value="D-ALLOSE-BINDING PERIPLASMIC PROTEIN-RELATED"/>
    <property type="match status" value="1"/>
</dbReference>
<dbReference type="Proteomes" id="UP000270678">
    <property type="component" value="Chromosome"/>
</dbReference>
<dbReference type="PANTHER" id="PTHR46847:SF1">
    <property type="entry name" value="D-ALLOSE-BINDING PERIPLASMIC PROTEIN-RELATED"/>
    <property type="match status" value="1"/>
</dbReference>
<gene>
    <name evidence="5" type="ORF">EI981_25690</name>
</gene>
<dbReference type="GO" id="GO:0030313">
    <property type="term" value="C:cell envelope"/>
    <property type="evidence" value="ECO:0007669"/>
    <property type="project" value="UniProtKB-SubCell"/>
</dbReference>
<dbReference type="EMBL" id="CP034346">
    <property type="protein sequence ID" value="AZS17487.1"/>
    <property type="molecule type" value="Genomic_DNA"/>
</dbReference>
<dbReference type="Gene3D" id="3.40.50.2300">
    <property type="match status" value="2"/>
</dbReference>
<organism evidence="5 6">
    <name type="scientific">Paenibacillus lutimineralis</name>
    <dbReference type="NCBI Taxonomy" id="2707005"/>
    <lineage>
        <taxon>Bacteria</taxon>
        <taxon>Bacillati</taxon>
        <taxon>Bacillota</taxon>
        <taxon>Bacilli</taxon>
        <taxon>Bacillales</taxon>
        <taxon>Paenibacillaceae</taxon>
        <taxon>Paenibacillus</taxon>
    </lineage>
</organism>
<dbReference type="KEGG" id="plut:EI981_25690"/>
<name>A0A3S9V4J5_9BACL</name>
<dbReference type="InterPro" id="IPR025997">
    <property type="entry name" value="SBP_2_dom"/>
</dbReference>
<protein>
    <submittedName>
        <fullName evidence="5">Sugar ABC transporter substrate-binding protein</fullName>
    </submittedName>
</protein>
<keyword evidence="6" id="KW-1185">Reference proteome</keyword>
<dbReference type="GO" id="GO:0030246">
    <property type="term" value="F:carbohydrate binding"/>
    <property type="evidence" value="ECO:0007669"/>
    <property type="project" value="UniProtKB-ARBA"/>
</dbReference>
<evidence type="ECO:0000259" key="4">
    <source>
        <dbReference type="Pfam" id="PF13407"/>
    </source>
</evidence>
<dbReference type="RefSeq" id="WP_127003069.1">
    <property type="nucleotide sequence ID" value="NZ_CP034346.1"/>
</dbReference>
<comment type="similarity">
    <text evidence="2">Belongs to the bacterial solute-binding protein 2 family.</text>
</comment>
<sequence>MKKLVILYFVLISLFLIYLYSAYTRGAADPMESAVGLRGESDEKYVMVNYLAGNEYWKNTLKGFEDAAEALGVTVEYRGATQYDEHEEVTVLEQVIAKKPAGIAVSAINSEALINVIDKAVSSGIPVVLFDSNVPNSKAYSFLSTDNYNAGVVAAHKMDELIGESGTVAILTQQNQLNQQQRVTGFTETLKDQHPHLKVVEIVEDKGDQVVSENRTEELLLRYPDLKGIFVTEAVGGIGVGNALINNNRSDIQVISFDTNKGTLDLIKKGVISATMAQGTWNMGYWALMQLFHLNNSLVEPVGDWQQAQVPPLPTYVDTGISVVTKSNVEHFYAK</sequence>
<accession>A0A3S9V4J5</accession>